<organism evidence="5 6">
    <name type="scientific">Rhodovibrio sodomensis</name>
    <dbReference type="NCBI Taxonomy" id="1088"/>
    <lineage>
        <taxon>Bacteria</taxon>
        <taxon>Pseudomonadati</taxon>
        <taxon>Pseudomonadota</taxon>
        <taxon>Alphaproteobacteria</taxon>
        <taxon>Rhodospirillales</taxon>
        <taxon>Rhodovibrionaceae</taxon>
        <taxon>Rhodovibrio</taxon>
    </lineage>
</organism>
<evidence type="ECO:0000256" key="1">
    <source>
        <dbReference type="ARBA" id="ARBA00023016"/>
    </source>
</evidence>
<dbReference type="InterPro" id="IPR002818">
    <property type="entry name" value="DJ-1/PfpI"/>
</dbReference>
<evidence type="ECO:0000256" key="3">
    <source>
        <dbReference type="ARBA" id="ARBA00038493"/>
    </source>
</evidence>
<reference evidence="5 6" key="1">
    <citation type="journal article" date="2020" name="Microorganisms">
        <title>Osmotic Adaptation and Compatible Solute Biosynthesis of Phototrophic Bacteria as Revealed from Genome Analyses.</title>
        <authorList>
            <person name="Imhoff J.F."/>
            <person name="Rahn T."/>
            <person name="Kunzel S."/>
            <person name="Keller A."/>
            <person name="Neulinger S.C."/>
        </authorList>
    </citation>
    <scope>NUCLEOTIDE SEQUENCE [LARGE SCALE GENOMIC DNA]</scope>
    <source>
        <strain evidence="5 6">DSM 9895</strain>
    </source>
</reference>
<dbReference type="Pfam" id="PF01965">
    <property type="entry name" value="DJ-1_PfpI"/>
    <property type="match status" value="1"/>
</dbReference>
<keyword evidence="5" id="KW-0315">Glutamine amidotransferase</keyword>
<gene>
    <name evidence="5" type="ORF">CKO28_16350</name>
</gene>
<evidence type="ECO:0000313" key="5">
    <source>
        <dbReference type="EMBL" id="MBK1669611.1"/>
    </source>
</evidence>
<feature type="domain" description="DJ-1/PfpI" evidence="4">
    <location>
        <begin position="28"/>
        <end position="219"/>
    </location>
</feature>
<dbReference type="PANTHER" id="PTHR48094:SF11">
    <property type="entry name" value="GLUTATHIONE-INDEPENDENT GLYOXALASE HSP31-RELATED"/>
    <property type="match status" value="1"/>
</dbReference>
<dbReference type="CDD" id="cd03141">
    <property type="entry name" value="GATase1_Hsp31_like"/>
    <property type="match status" value="1"/>
</dbReference>
<protein>
    <submittedName>
        <fullName evidence="5">Glutamine amidotransferase</fullName>
    </submittedName>
</protein>
<proteinExistence type="inferred from homology"/>
<comment type="caution">
    <text evidence="5">The sequence shown here is derived from an EMBL/GenBank/DDBJ whole genome shotgun (WGS) entry which is preliminary data.</text>
</comment>
<accession>A0ABS1DHY5</accession>
<evidence type="ECO:0000256" key="2">
    <source>
        <dbReference type="ARBA" id="ARBA00023239"/>
    </source>
</evidence>
<dbReference type="InterPro" id="IPR050325">
    <property type="entry name" value="Prot/Nucl_acid_deglycase"/>
</dbReference>
<keyword evidence="2" id="KW-0456">Lyase</keyword>
<sequence>MARKVLFVVTSNRKLGETGRKTGVHFDELATPYYVLQDAGLEVELASPQGGEAPVDNQKPRGENPANVERFLDDQYAMDKLKLTKRLDQVLAEGYLGVFMPGGHGTMWDFPNDPRLGQLIADLYDAGKPVAAVCHGPAAFVGATRADGAPLVKGKQVNCFSDAEERAVELETVVPFLLESKLRELGGAVETADAFTEKVVEDGNLLTGQNPMSAQTLAERLRDRLKGADTPEKAA</sequence>
<dbReference type="EMBL" id="NRRL01000054">
    <property type="protein sequence ID" value="MBK1669611.1"/>
    <property type="molecule type" value="Genomic_DNA"/>
</dbReference>
<comment type="similarity">
    <text evidence="3">Belongs to the peptidase C56 family. HSP31-like subfamily.</text>
</comment>
<name>A0ABS1DHY5_9PROT</name>
<dbReference type="SUPFAM" id="SSF52317">
    <property type="entry name" value="Class I glutamine amidotransferase-like"/>
    <property type="match status" value="1"/>
</dbReference>
<evidence type="ECO:0000259" key="4">
    <source>
        <dbReference type="Pfam" id="PF01965"/>
    </source>
</evidence>
<dbReference type="InterPro" id="IPR029062">
    <property type="entry name" value="Class_I_gatase-like"/>
</dbReference>
<keyword evidence="6" id="KW-1185">Reference proteome</keyword>
<dbReference type="PANTHER" id="PTHR48094">
    <property type="entry name" value="PROTEIN/NUCLEIC ACID DEGLYCASE DJ-1-RELATED"/>
    <property type="match status" value="1"/>
</dbReference>
<evidence type="ECO:0000313" key="6">
    <source>
        <dbReference type="Proteomes" id="UP001296873"/>
    </source>
</evidence>
<dbReference type="RefSeq" id="WP_200341944.1">
    <property type="nucleotide sequence ID" value="NZ_NRRL01000054.1"/>
</dbReference>
<keyword evidence="1" id="KW-0346">Stress response</keyword>
<dbReference type="Proteomes" id="UP001296873">
    <property type="component" value="Unassembled WGS sequence"/>
</dbReference>
<dbReference type="Gene3D" id="3.40.50.880">
    <property type="match status" value="1"/>
</dbReference>